<comment type="caution">
    <text evidence="1">The sequence shown here is derived from an EMBL/GenBank/DDBJ whole genome shotgun (WGS) entry which is preliminary data.</text>
</comment>
<protein>
    <submittedName>
        <fullName evidence="1">Uncharacterized protein</fullName>
    </submittedName>
</protein>
<proteinExistence type="predicted"/>
<keyword evidence="2" id="KW-1185">Reference proteome</keyword>
<organism evidence="1 2">
    <name type="scientific">Stentor coeruleus</name>
    <dbReference type="NCBI Taxonomy" id="5963"/>
    <lineage>
        <taxon>Eukaryota</taxon>
        <taxon>Sar</taxon>
        <taxon>Alveolata</taxon>
        <taxon>Ciliophora</taxon>
        <taxon>Postciliodesmatophora</taxon>
        <taxon>Heterotrichea</taxon>
        <taxon>Heterotrichida</taxon>
        <taxon>Stentoridae</taxon>
        <taxon>Stentor</taxon>
    </lineage>
</organism>
<evidence type="ECO:0000313" key="2">
    <source>
        <dbReference type="Proteomes" id="UP000187209"/>
    </source>
</evidence>
<name>A0A1R2CDI2_9CILI</name>
<sequence length="172" mass="20378">MRLNAPELPELYVKKKPSHLITPIARDHSNMCYTPDIQAIRNHAYGSITPSPTLNPEVPRISYRLFKQSYESRVKKSEERILYQPKVIKLSSRSRFKVYQYIDPQQNSRNKSSFNKEKKKSLNYLKKYSQLIKKPKLNPDHDKKRSSFSEQLWQFYLQAQLDRSTTPSLNPF</sequence>
<reference evidence="1 2" key="1">
    <citation type="submission" date="2016-11" db="EMBL/GenBank/DDBJ databases">
        <title>The macronuclear genome of Stentor coeruleus: a giant cell with tiny introns.</title>
        <authorList>
            <person name="Slabodnick M."/>
            <person name="Ruby J.G."/>
            <person name="Reiff S.B."/>
            <person name="Swart E.C."/>
            <person name="Gosai S."/>
            <person name="Prabakaran S."/>
            <person name="Witkowska E."/>
            <person name="Larue G.E."/>
            <person name="Fisher S."/>
            <person name="Freeman R.M."/>
            <person name="Gunawardena J."/>
            <person name="Chu W."/>
            <person name="Stover N.A."/>
            <person name="Gregory B.D."/>
            <person name="Nowacki M."/>
            <person name="Derisi J."/>
            <person name="Roy S.W."/>
            <person name="Marshall W.F."/>
            <person name="Sood P."/>
        </authorList>
    </citation>
    <scope>NUCLEOTIDE SEQUENCE [LARGE SCALE GENOMIC DNA]</scope>
    <source>
        <strain evidence="1">WM001</strain>
    </source>
</reference>
<dbReference type="AlphaFoldDB" id="A0A1R2CDI2"/>
<dbReference type="Proteomes" id="UP000187209">
    <property type="component" value="Unassembled WGS sequence"/>
</dbReference>
<gene>
    <name evidence="1" type="ORF">SteCoe_11354</name>
</gene>
<evidence type="ECO:0000313" key="1">
    <source>
        <dbReference type="EMBL" id="OMJ87026.1"/>
    </source>
</evidence>
<accession>A0A1R2CDI2</accession>
<dbReference type="EMBL" id="MPUH01000188">
    <property type="protein sequence ID" value="OMJ87026.1"/>
    <property type="molecule type" value="Genomic_DNA"/>
</dbReference>